<dbReference type="Pfam" id="PF00571">
    <property type="entry name" value="CBS"/>
    <property type="match status" value="2"/>
</dbReference>
<feature type="domain" description="CBS" evidence="3">
    <location>
        <begin position="13"/>
        <end position="72"/>
    </location>
</feature>
<dbReference type="GeneID" id="95333995"/>
<dbReference type="SUPFAM" id="SSF54631">
    <property type="entry name" value="CBS-domain pair"/>
    <property type="match status" value="1"/>
</dbReference>
<sequence length="136" mass="14784">MTRSSPAVVGDIMLRDGYRVTADTSISTLADGLARHRLPGAPVVDANDRLIGFISEQDVLGQLLDSAYHCGEPSLVGELMREVVLTVTPDKSIVDLAESMRGERPKVYPVVDEGHVVGLVTRREILAALLQMRSRC</sequence>
<feature type="domain" description="CBS" evidence="3">
    <location>
        <begin position="80"/>
        <end position="135"/>
    </location>
</feature>
<dbReference type="InterPro" id="IPR044729">
    <property type="entry name" value="CBS_bac"/>
</dbReference>
<dbReference type="InterPro" id="IPR051257">
    <property type="entry name" value="Diverse_CBS-Domain"/>
</dbReference>
<dbReference type="SMART" id="SM00116">
    <property type="entry name" value="CBS"/>
    <property type="match status" value="2"/>
</dbReference>
<organism evidence="4 5">
    <name type="scientific">Chromohalobacter israelensis (strain ATCC BAA-138 / DSM 3043 / CIP 106854 / NCIMB 13768 / 1H11)</name>
    <name type="common">Chromohalobacter salexigens</name>
    <dbReference type="NCBI Taxonomy" id="290398"/>
    <lineage>
        <taxon>Bacteria</taxon>
        <taxon>Pseudomonadati</taxon>
        <taxon>Pseudomonadota</taxon>
        <taxon>Gammaproteobacteria</taxon>
        <taxon>Oceanospirillales</taxon>
        <taxon>Halomonadaceae</taxon>
        <taxon>Chromohalobacter</taxon>
    </lineage>
</organism>
<dbReference type="eggNOG" id="COG0517">
    <property type="taxonomic scope" value="Bacteria"/>
</dbReference>
<reference evidence="4 5" key="1">
    <citation type="journal article" date="2011" name="Stand. Genomic Sci.">
        <title>Complete genome sequence of the halophilic and highly halotolerant Chromohalobacter salexigens type strain (1H11(T)).</title>
        <authorList>
            <person name="Copeland A."/>
            <person name="O'Connor K."/>
            <person name="Lucas S."/>
            <person name="Lapidus A."/>
            <person name="Berry K.W."/>
            <person name="Detter J.C."/>
            <person name="Del Rio T.G."/>
            <person name="Hammon N."/>
            <person name="Dalin E."/>
            <person name="Tice H."/>
            <person name="Pitluck S."/>
            <person name="Bruce D."/>
            <person name="Goodwin L."/>
            <person name="Han C."/>
            <person name="Tapia R."/>
            <person name="Saunders E."/>
            <person name="Schmutz J."/>
            <person name="Brettin T."/>
            <person name="Larimer F."/>
            <person name="Land M."/>
            <person name="Hauser L."/>
            <person name="Vargas C."/>
            <person name="Nieto J.J."/>
            <person name="Kyrpides N.C."/>
            <person name="Ivanova N."/>
            <person name="Goker M."/>
            <person name="Klenk H.P."/>
            <person name="Csonka L.N."/>
            <person name="Woyke T."/>
        </authorList>
    </citation>
    <scope>NUCLEOTIDE SEQUENCE [LARGE SCALE GENOMIC DNA]</scope>
    <source>
        <strain evidence="5">ATCC BAA-138 / DSM 3043 / CIP 106854 / NCIMB 13768 / 1H11</strain>
    </source>
</reference>
<dbReference type="PROSITE" id="PS51371">
    <property type="entry name" value="CBS"/>
    <property type="match status" value="2"/>
</dbReference>
<dbReference type="RefSeq" id="WP_011506554.1">
    <property type="nucleotide sequence ID" value="NC_007963.1"/>
</dbReference>
<dbReference type="InterPro" id="IPR000644">
    <property type="entry name" value="CBS_dom"/>
</dbReference>
<protein>
    <submittedName>
        <fullName evidence="4">CBS domain containing membrane protein</fullName>
    </submittedName>
</protein>
<dbReference type="OrthoDB" id="9790355at2"/>
<keyword evidence="5" id="KW-1185">Reference proteome</keyword>
<evidence type="ECO:0000313" key="4">
    <source>
        <dbReference type="EMBL" id="ABE58608.1"/>
    </source>
</evidence>
<gene>
    <name evidence="4" type="ordered locus">Csal_1253</name>
</gene>
<dbReference type="HOGENOM" id="CLU_040681_9_2_6"/>
<dbReference type="AlphaFoldDB" id="Q1QY50"/>
<dbReference type="Proteomes" id="UP000000239">
    <property type="component" value="Chromosome"/>
</dbReference>
<proteinExistence type="predicted"/>
<dbReference type="PANTHER" id="PTHR43080:SF26">
    <property type="entry name" value="REGULATORY PROTEIN"/>
    <property type="match status" value="1"/>
</dbReference>
<dbReference type="EMBL" id="CP000285">
    <property type="protein sequence ID" value="ABE58608.1"/>
    <property type="molecule type" value="Genomic_DNA"/>
</dbReference>
<evidence type="ECO:0000259" key="3">
    <source>
        <dbReference type="PROSITE" id="PS51371"/>
    </source>
</evidence>
<evidence type="ECO:0000313" key="5">
    <source>
        <dbReference type="Proteomes" id="UP000000239"/>
    </source>
</evidence>
<dbReference type="Gene3D" id="3.10.580.10">
    <property type="entry name" value="CBS-domain"/>
    <property type="match status" value="1"/>
</dbReference>
<accession>Q1QY50</accession>
<dbReference type="InterPro" id="IPR046342">
    <property type="entry name" value="CBS_dom_sf"/>
</dbReference>
<evidence type="ECO:0000256" key="2">
    <source>
        <dbReference type="PROSITE-ProRule" id="PRU00703"/>
    </source>
</evidence>
<name>Q1QY50_CHRI1</name>
<keyword evidence="1 2" id="KW-0129">CBS domain</keyword>
<dbReference type="STRING" id="290398.Csal_1253"/>
<dbReference type="KEGG" id="csa:Csal_1253"/>
<dbReference type="CDD" id="cd04629">
    <property type="entry name" value="CBS_pair_bac"/>
    <property type="match status" value="1"/>
</dbReference>
<dbReference type="PANTHER" id="PTHR43080">
    <property type="entry name" value="CBS DOMAIN-CONTAINING PROTEIN CBSX3, MITOCHONDRIAL"/>
    <property type="match status" value="1"/>
</dbReference>
<evidence type="ECO:0000256" key="1">
    <source>
        <dbReference type="ARBA" id="ARBA00023122"/>
    </source>
</evidence>